<evidence type="ECO:0000313" key="5">
    <source>
        <dbReference type="Proteomes" id="UP001059295"/>
    </source>
</evidence>
<keyword evidence="5" id="KW-1185">Reference proteome</keyword>
<evidence type="ECO:0000259" key="3">
    <source>
        <dbReference type="PROSITE" id="PS51677"/>
    </source>
</evidence>
<feature type="domain" description="NodB homology" evidence="3">
    <location>
        <begin position="24"/>
        <end position="202"/>
    </location>
</feature>
<dbReference type="Gene3D" id="3.20.20.370">
    <property type="entry name" value="Glycoside hydrolase/deacetylase"/>
    <property type="match status" value="1"/>
</dbReference>
<keyword evidence="1" id="KW-0479">Metal-binding</keyword>
<dbReference type="InterPro" id="IPR050248">
    <property type="entry name" value="Polysacc_deacetylase_ArnD"/>
</dbReference>
<evidence type="ECO:0000256" key="2">
    <source>
        <dbReference type="ARBA" id="ARBA00022801"/>
    </source>
</evidence>
<name>A0ABY5UY39_9BACT</name>
<dbReference type="Proteomes" id="UP001059295">
    <property type="component" value="Chromosome"/>
</dbReference>
<dbReference type="RefSeq" id="WP_019246197.1">
    <property type="nucleotide sequence ID" value="NZ_CAPH01000013.1"/>
</dbReference>
<proteinExistence type="predicted"/>
<keyword evidence="2" id="KW-0378">Hydrolase</keyword>
<gene>
    <name evidence="4" type="ORF">NQ491_06900</name>
</gene>
<dbReference type="PROSITE" id="PS51677">
    <property type="entry name" value="NODB"/>
    <property type="match status" value="1"/>
</dbReference>
<sequence>MYISPPNFIRRIFPSLIWTMPETDRVYLTFDDGPTPGVTEWIVDQLARYDAKATFFCLGKNAEQHPHLFRMLVDGGHRIGNHTYSHQKGWRMSLERYLEDVDFANGLLQTDLFRPPYGRIKPSQAHRLSERYHIVMWDVLSRDYSHLISPRTCLHNVTKHVKGGSIVVFHDSVKSFRNLRYALPRTLDFLYERGLKCSVIEL</sequence>
<dbReference type="InterPro" id="IPR002509">
    <property type="entry name" value="NODB_dom"/>
</dbReference>
<evidence type="ECO:0000256" key="1">
    <source>
        <dbReference type="ARBA" id="ARBA00022723"/>
    </source>
</evidence>
<protein>
    <submittedName>
        <fullName evidence="4">Polysaccharide deacetylase family protein</fullName>
    </submittedName>
</protein>
<dbReference type="CDD" id="cd10917">
    <property type="entry name" value="CE4_NodB_like_6s_7s"/>
    <property type="match status" value="1"/>
</dbReference>
<dbReference type="InterPro" id="IPR011330">
    <property type="entry name" value="Glyco_hydro/deAcase_b/a-brl"/>
</dbReference>
<organism evidence="4 5">
    <name type="scientific">Alistipes ihumii AP11</name>
    <dbReference type="NCBI Taxonomy" id="1211813"/>
    <lineage>
        <taxon>Bacteria</taxon>
        <taxon>Pseudomonadati</taxon>
        <taxon>Bacteroidota</taxon>
        <taxon>Bacteroidia</taxon>
        <taxon>Bacteroidales</taxon>
        <taxon>Rikenellaceae</taxon>
        <taxon>Alistipes</taxon>
    </lineage>
</organism>
<accession>A0ABY5UY39</accession>
<dbReference type="PANTHER" id="PTHR10587">
    <property type="entry name" value="GLYCOSYL TRANSFERASE-RELATED"/>
    <property type="match status" value="1"/>
</dbReference>
<dbReference type="GeneID" id="82891448"/>
<dbReference type="Pfam" id="PF01522">
    <property type="entry name" value="Polysacc_deac_1"/>
    <property type="match status" value="1"/>
</dbReference>
<dbReference type="SUPFAM" id="SSF88713">
    <property type="entry name" value="Glycoside hydrolase/deacetylase"/>
    <property type="match status" value="1"/>
</dbReference>
<reference evidence="4" key="1">
    <citation type="journal article" date="2022" name="Cell">
        <title>Design, construction, and in vivo augmentation of a complex gut microbiome.</title>
        <authorList>
            <person name="Cheng A.G."/>
            <person name="Ho P.Y."/>
            <person name="Aranda-Diaz A."/>
            <person name="Jain S."/>
            <person name="Yu F.B."/>
            <person name="Meng X."/>
            <person name="Wang M."/>
            <person name="Iakiviak M."/>
            <person name="Nagashima K."/>
            <person name="Zhao A."/>
            <person name="Murugkar P."/>
            <person name="Patil A."/>
            <person name="Atabakhsh K."/>
            <person name="Weakley A."/>
            <person name="Yan J."/>
            <person name="Brumbaugh A.R."/>
            <person name="Higginbottom S."/>
            <person name="Dimas A."/>
            <person name="Shiver A.L."/>
            <person name="Deutschbauer A."/>
            <person name="Neff N."/>
            <person name="Sonnenburg J.L."/>
            <person name="Huang K.C."/>
            <person name="Fischbach M.A."/>
        </authorList>
    </citation>
    <scope>NUCLEOTIDE SEQUENCE</scope>
    <source>
        <strain evidence="4">AP11</strain>
    </source>
</reference>
<evidence type="ECO:0000313" key="4">
    <source>
        <dbReference type="EMBL" id="UWN56394.1"/>
    </source>
</evidence>
<dbReference type="EMBL" id="CP102294">
    <property type="protein sequence ID" value="UWN56394.1"/>
    <property type="molecule type" value="Genomic_DNA"/>
</dbReference>
<dbReference type="PANTHER" id="PTHR10587:SF133">
    <property type="entry name" value="CHITIN DEACETYLASE 1-RELATED"/>
    <property type="match status" value="1"/>
</dbReference>